<dbReference type="PANTHER" id="PTHR46743:SF2">
    <property type="entry name" value="TEICHOIC ACIDS EXPORT ATP-BINDING PROTEIN TAGH"/>
    <property type="match status" value="1"/>
</dbReference>
<name>B9BSY1_9BURK</name>
<dbReference type="AlphaFoldDB" id="B9BSY1"/>
<dbReference type="Pfam" id="PF14524">
    <property type="entry name" value="Wzt_C"/>
    <property type="match status" value="1"/>
</dbReference>
<dbReference type="SMART" id="SM00382">
    <property type="entry name" value="AAA"/>
    <property type="match status" value="1"/>
</dbReference>
<dbReference type="InterPro" id="IPR050683">
    <property type="entry name" value="Bact_Polysacc_Export_ATP-bd"/>
</dbReference>
<dbReference type="InterPro" id="IPR015860">
    <property type="entry name" value="ABC_transpr_TagH-like"/>
</dbReference>
<dbReference type="PANTHER" id="PTHR46743">
    <property type="entry name" value="TEICHOIC ACIDS EXPORT ATP-BINDING PROTEIN TAGH"/>
    <property type="match status" value="1"/>
</dbReference>
<dbReference type="Gene3D" id="2.70.50.60">
    <property type="entry name" value="abc- transporter (atp binding component) like domain"/>
    <property type="match status" value="1"/>
</dbReference>
<evidence type="ECO:0000256" key="4">
    <source>
        <dbReference type="ARBA" id="ARBA00022519"/>
    </source>
</evidence>
<organism evidence="8 9">
    <name type="scientific">Burkholderia multivorans CGD2</name>
    <dbReference type="NCBI Taxonomy" id="513052"/>
    <lineage>
        <taxon>Bacteria</taxon>
        <taxon>Pseudomonadati</taxon>
        <taxon>Pseudomonadota</taxon>
        <taxon>Betaproteobacteria</taxon>
        <taxon>Burkholderiales</taxon>
        <taxon>Burkholderiaceae</taxon>
        <taxon>Burkholderia</taxon>
        <taxon>Burkholderia cepacia complex</taxon>
    </lineage>
</organism>
<dbReference type="InterPro" id="IPR027417">
    <property type="entry name" value="P-loop_NTPase"/>
</dbReference>
<feature type="domain" description="ABC transporter" evidence="7">
    <location>
        <begin position="41"/>
        <end position="264"/>
    </location>
</feature>
<dbReference type="CDD" id="cd10147">
    <property type="entry name" value="Wzt_C-like"/>
    <property type="match status" value="1"/>
</dbReference>
<dbReference type="RefSeq" id="WP_006406341.1">
    <property type="nucleotide sequence ID" value="NZ_ACFC01000007.1"/>
</dbReference>
<dbReference type="Proteomes" id="UP000004535">
    <property type="component" value="Unassembled WGS sequence"/>
</dbReference>
<dbReference type="EC" id="3.6.3.40" evidence="8"/>
<keyword evidence="6 8" id="KW-0067">ATP-binding</keyword>
<comment type="caution">
    <text evidence="8">The sequence shown here is derived from an EMBL/GenBank/DDBJ whole genome shotgun (WGS) entry which is preliminary data.</text>
</comment>
<keyword evidence="4" id="KW-0472">Membrane</keyword>
<dbReference type="Pfam" id="PF00005">
    <property type="entry name" value="ABC_tran"/>
    <property type="match status" value="1"/>
</dbReference>
<keyword evidence="2" id="KW-0813">Transport</keyword>
<protein>
    <submittedName>
        <fullName evidence="8">Teichoic acids export ATP-binding protein TagH (Teichoicacid-transporting ATPase)</fullName>
        <ecNumber evidence="8">3.6.3.40</ecNumber>
    </submittedName>
</protein>
<evidence type="ECO:0000259" key="7">
    <source>
        <dbReference type="PROSITE" id="PS50893"/>
    </source>
</evidence>
<dbReference type="Gene3D" id="3.40.50.300">
    <property type="entry name" value="P-loop containing nucleotide triphosphate hydrolases"/>
    <property type="match status" value="1"/>
</dbReference>
<evidence type="ECO:0000313" key="8">
    <source>
        <dbReference type="EMBL" id="EEE06201.1"/>
    </source>
</evidence>
<dbReference type="EMBL" id="ACFC01000007">
    <property type="protein sequence ID" value="EEE06201.1"/>
    <property type="molecule type" value="Genomic_DNA"/>
</dbReference>
<reference evidence="8 9" key="1">
    <citation type="journal article" date="2012" name="J. Bacteriol.">
        <title>Draft Genome Sequence Determination for Cystic Fibrosis and Chronic Granulomatous Disease Burkholderia multivorans Isolates.</title>
        <authorList>
            <person name="Varga J.J."/>
            <person name="Losada L."/>
            <person name="Zelazny A.M."/>
            <person name="Brinkac L."/>
            <person name="Harkins D."/>
            <person name="Radune D."/>
            <person name="Hostetler J."/>
            <person name="Sampaio E.P."/>
            <person name="Ronning C.M."/>
            <person name="Nierman W.C."/>
            <person name="Greenberg D.E."/>
            <person name="Holland S.M."/>
            <person name="Goldberg J.B."/>
        </authorList>
    </citation>
    <scope>NUCLEOTIDE SEQUENCE [LARGE SCALE GENOMIC DNA]</scope>
    <source>
        <strain evidence="8 9">CGD2</strain>
    </source>
</reference>
<gene>
    <name evidence="8" type="ORF">BURMUCGD2_2904</name>
</gene>
<dbReference type="SUPFAM" id="SSF52540">
    <property type="entry name" value="P-loop containing nucleoside triphosphate hydrolases"/>
    <property type="match status" value="1"/>
</dbReference>
<accession>B9BSY1</accession>
<sequence>MSSERVIEVASLGKGFKAYDRPADRLIQLGFNFAARLAPGMRLKTRLRRRAEAAGRTFWALRDINLTVNRGETIGIIGRNGSGKSTLLQLICGTLSPTEGSIRTAGRIAALLELGSGFEPEYTGRENVYMNGQLHGLSKEQIDDRFAAIEAFADIGEFIDQPIKTYSSGMFVRLAFAVIAHVDADILVIDEALAVGDAFFTQKCMRFLRQFMQTGTILFVSHDTSAIRTLCTRAVWIDRGAIVDEGDPKDVSNRYLQAYYESQQGKSNISAPPIAASDDNDGERVDQRARYLSRGTVTARNFTFDPSQTGTAIDGGATLQSVELAREDGNRLLWTAGGELVTLRIDASVARPTSEAVVGFTVKDKLGRMLFGDHTYWVSREQPLSLAENEQIAAEFTFLMPVLTPGDYAIDIIVADAALPGQQLLLHAHDAYVFKSEAASSSTGLVGIPMRDISLSVKTATPFQN</sequence>
<keyword evidence="3" id="KW-1003">Cell membrane</keyword>
<evidence type="ECO:0000256" key="1">
    <source>
        <dbReference type="ARBA" id="ARBA00005417"/>
    </source>
</evidence>
<evidence type="ECO:0000313" key="9">
    <source>
        <dbReference type="Proteomes" id="UP000004535"/>
    </source>
</evidence>
<proteinExistence type="inferred from homology"/>
<dbReference type="CDD" id="cd03220">
    <property type="entry name" value="ABC_KpsT_Wzt"/>
    <property type="match status" value="1"/>
</dbReference>
<dbReference type="InterPro" id="IPR003439">
    <property type="entry name" value="ABC_transporter-like_ATP-bd"/>
</dbReference>
<evidence type="ECO:0000256" key="3">
    <source>
        <dbReference type="ARBA" id="ARBA00022475"/>
    </source>
</evidence>
<dbReference type="InterPro" id="IPR029439">
    <property type="entry name" value="Wzt_C"/>
</dbReference>
<keyword evidence="4" id="KW-0997">Cell inner membrane</keyword>
<dbReference type="PROSITE" id="PS50893">
    <property type="entry name" value="ABC_TRANSPORTER_2"/>
    <property type="match status" value="1"/>
</dbReference>
<keyword evidence="5" id="KW-0547">Nucleotide-binding</keyword>
<keyword evidence="8" id="KW-0378">Hydrolase</keyword>
<evidence type="ECO:0000256" key="5">
    <source>
        <dbReference type="ARBA" id="ARBA00022741"/>
    </source>
</evidence>
<comment type="similarity">
    <text evidence="1">Belongs to the ABC transporter superfamily.</text>
</comment>
<dbReference type="GO" id="GO:0140359">
    <property type="term" value="F:ABC-type transporter activity"/>
    <property type="evidence" value="ECO:0007669"/>
    <property type="project" value="InterPro"/>
</dbReference>
<dbReference type="GO" id="GO:0016020">
    <property type="term" value="C:membrane"/>
    <property type="evidence" value="ECO:0007669"/>
    <property type="project" value="InterPro"/>
</dbReference>
<dbReference type="PROSITE" id="PS00211">
    <property type="entry name" value="ABC_TRANSPORTER_1"/>
    <property type="match status" value="1"/>
</dbReference>
<dbReference type="GO" id="GO:0005524">
    <property type="term" value="F:ATP binding"/>
    <property type="evidence" value="ECO:0007669"/>
    <property type="project" value="UniProtKB-KW"/>
</dbReference>
<dbReference type="InterPro" id="IPR017871">
    <property type="entry name" value="ABC_transporter-like_CS"/>
</dbReference>
<evidence type="ECO:0000256" key="6">
    <source>
        <dbReference type="ARBA" id="ARBA00022840"/>
    </source>
</evidence>
<dbReference type="GO" id="GO:0016887">
    <property type="term" value="F:ATP hydrolysis activity"/>
    <property type="evidence" value="ECO:0007669"/>
    <property type="project" value="InterPro"/>
</dbReference>
<evidence type="ECO:0000256" key="2">
    <source>
        <dbReference type="ARBA" id="ARBA00022448"/>
    </source>
</evidence>
<dbReference type="InterPro" id="IPR003593">
    <property type="entry name" value="AAA+_ATPase"/>
</dbReference>